<gene>
    <name evidence="8" type="primary">MED18</name>
    <name evidence="9" type="ORF">NEOLI_003467</name>
</gene>
<keyword evidence="4 8" id="KW-0805">Transcription regulation</keyword>
<dbReference type="Pfam" id="PF09637">
    <property type="entry name" value="Med18"/>
    <property type="match status" value="1"/>
</dbReference>
<evidence type="ECO:0000256" key="4">
    <source>
        <dbReference type="ARBA" id="ARBA00023015"/>
    </source>
</evidence>
<evidence type="ECO:0000256" key="8">
    <source>
        <dbReference type="RuleBase" id="RU364150"/>
    </source>
</evidence>
<dbReference type="PANTHER" id="PTHR13321">
    <property type="entry name" value="MEDIATOR OF RNA POLYMERASE II TRANSCRIPTION, SUBUNIT 18"/>
    <property type="match status" value="1"/>
</dbReference>
<dbReference type="AlphaFoldDB" id="A0A1U7LQK3"/>
<dbReference type="GO" id="GO:0070847">
    <property type="term" value="C:core mediator complex"/>
    <property type="evidence" value="ECO:0007669"/>
    <property type="project" value="TreeGrafter"/>
</dbReference>
<dbReference type="OMA" id="PVHQHHE"/>
<comment type="subunit">
    <text evidence="8">Component of the Mediator complex.</text>
</comment>
<evidence type="ECO:0000256" key="1">
    <source>
        <dbReference type="ARBA" id="ARBA00004123"/>
    </source>
</evidence>
<sequence>MQELSLYANIQDIESFLLFLTAYSGSRPIEFSEHHIIFKPISRAPSTKNIHPTQTKPLVVLELCGNRNRIARTQLEDDLISKINWSVVFADTPEANNKHELTSRVILKSDVNNGDAIKFVQSLGYSYSHEYMRNGKYAVRNNSVLSVFQVLQPKHAYDDQNQSFDFTDQWILQASITVDNSQDPFLVTQASEELKAIRADLRGICDLEQASRQSLDTRIIII</sequence>
<dbReference type="STRING" id="1198029.A0A1U7LQK3"/>
<protein>
    <recommendedName>
        <fullName evidence="3 8">Mediator of RNA polymerase II transcription subunit 18</fullName>
    </recommendedName>
    <alternativeName>
        <fullName evidence="7 8">Mediator complex subunit 18</fullName>
    </alternativeName>
</protein>
<evidence type="ECO:0000313" key="9">
    <source>
        <dbReference type="EMBL" id="OLL24801.1"/>
    </source>
</evidence>
<comment type="similarity">
    <text evidence="2 8">Belongs to the Mediator complex subunit 18 family.</text>
</comment>
<dbReference type="PANTHER" id="PTHR13321:SF2">
    <property type="entry name" value="MEDIATOR OF RNA POLYMERASE II TRANSCRIPTION SUBUNIT 18"/>
    <property type="match status" value="1"/>
</dbReference>
<evidence type="ECO:0000256" key="5">
    <source>
        <dbReference type="ARBA" id="ARBA00023163"/>
    </source>
</evidence>
<keyword evidence="10" id="KW-1185">Reference proteome</keyword>
<dbReference type="GO" id="GO:0006357">
    <property type="term" value="P:regulation of transcription by RNA polymerase II"/>
    <property type="evidence" value="ECO:0007669"/>
    <property type="project" value="InterPro"/>
</dbReference>
<comment type="caution">
    <text evidence="9">The sequence shown here is derived from an EMBL/GenBank/DDBJ whole genome shotgun (WGS) entry which is preliminary data.</text>
</comment>
<comment type="function">
    <text evidence="8">Component of the Mediator complex, a coactivator involved in the regulated transcription of nearly all RNA polymerase II-dependent genes. Mediator functions as a bridge to convey information from gene-specific regulatory proteins to the basal RNA polymerase II transcription machinery. Mediator is recruited to promoters by direct interactions with regulatory proteins and serves as a scaffold for the assembly of a functional preinitiation complex with RNA polymerase II and the general transcription factors.</text>
</comment>
<name>A0A1U7LQK3_NEOID</name>
<evidence type="ECO:0000313" key="10">
    <source>
        <dbReference type="Proteomes" id="UP000186594"/>
    </source>
</evidence>
<dbReference type="Gene3D" id="2.40.320.10">
    <property type="entry name" value="Hypothetical Protein Pfu-838710-001"/>
    <property type="match status" value="1"/>
</dbReference>
<dbReference type="EMBL" id="LXFE01000616">
    <property type="protein sequence ID" value="OLL24801.1"/>
    <property type="molecule type" value="Genomic_DNA"/>
</dbReference>
<dbReference type="Proteomes" id="UP000186594">
    <property type="component" value="Unassembled WGS sequence"/>
</dbReference>
<proteinExistence type="inferred from homology"/>
<accession>A0A1U7LQK3</accession>
<dbReference type="OrthoDB" id="5348092at2759"/>
<reference evidence="9 10" key="1">
    <citation type="submission" date="2016-04" db="EMBL/GenBank/DDBJ databases">
        <title>Evolutionary innovation and constraint leading to complex multicellularity in the Ascomycota.</title>
        <authorList>
            <person name="Cisse O."/>
            <person name="Nguyen A."/>
            <person name="Hewitt D.A."/>
            <person name="Jedd G."/>
            <person name="Stajich J.E."/>
        </authorList>
    </citation>
    <scope>NUCLEOTIDE SEQUENCE [LARGE SCALE GENOMIC DNA]</scope>
    <source>
        <strain evidence="9 10">DAH-3</strain>
    </source>
</reference>
<keyword evidence="6 8" id="KW-0539">Nucleus</keyword>
<organism evidence="9 10">
    <name type="scientific">Neolecta irregularis (strain DAH-3)</name>
    <dbReference type="NCBI Taxonomy" id="1198029"/>
    <lineage>
        <taxon>Eukaryota</taxon>
        <taxon>Fungi</taxon>
        <taxon>Dikarya</taxon>
        <taxon>Ascomycota</taxon>
        <taxon>Taphrinomycotina</taxon>
        <taxon>Neolectales</taxon>
        <taxon>Neolectaceae</taxon>
        <taxon>Neolecta</taxon>
    </lineage>
</organism>
<evidence type="ECO:0000256" key="3">
    <source>
        <dbReference type="ARBA" id="ARBA00019612"/>
    </source>
</evidence>
<dbReference type="GO" id="GO:0006369">
    <property type="term" value="P:termination of RNA polymerase II transcription"/>
    <property type="evidence" value="ECO:0007669"/>
    <property type="project" value="TreeGrafter"/>
</dbReference>
<keyword evidence="8" id="KW-0010">Activator</keyword>
<evidence type="ECO:0000256" key="6">
    <source>
        <dbReference type="ARBA" id="ARBA00023242"/>
    </source>
</evidence>
<comment type="subcellular location">
    <subcellularLocation>
        <location evidence="1 8">Nucleus</location>
    </subcellularLocation>
</comment>
<evidence type="ECO:0000256" key="2">
    <source>
        <dbReference type="ARBA" id="ARBA00009814"/>
    </source>
</evidence>
<keyword evidence="5 8" id="KW-0804">Transcription</keyword>
<dbReference type="GO" id="GO:0016592">
    <property type="term" value="C:mediator complex"/>
    <property type="evidence" value="ECO:0007669"/>
    <property type="project" value="InterPro"/>
</dbReference>
<evidence type="ECO:0000256" key="7">
    <source>
        <dbReference type="ARBA" id="ARBA00032012"/>
    </source>
</evidence>
<dbReference type="InterPro" id="IPR019095">
    <property type="entry name" value="Mediator_Med18"/>
</dbReference>
<dbReference type="GO" id="GO:0003712">
    <property type="term" value="F:transcription coregulator activity"/>
    <property type="evidence" value="ECO:0007669"/>
    <property type="project" value="InterPro"/>
</dbReference>